<sequence length="123" mass="12132">MERAAAAHQLLLVAVVAAMLLAAPRAADAAISCGQVNAALSPCILYARGLAAAPSAACCGGVKSLAAATKNTADRRAACNCLKMAAGRMTGLNNGNTANIPAKCGVSVPYGDISASVDCSKVN</sequence>
<feature type="signal peptide" evidence="2">
    <location>
        <begin position="1"/>
        <end position="29"/>
    </location>
</feature>
<name>A0AAD8S9H0_LOLMU</name>
<evidence type="ECO:0000259" key="3">
    <source>
        <dbReference type="SMART" id="SM00499"/>
    </source>
</evidence>
<comment type="caution">
    <text evidence="4">The sequence shown here is derived from an EMBL/GenBank/DDBJ whole genome shotgun (WGS) entry which is preliminary data.</text>
</comment>
<gene>
    <name evidence="4" type="ORF">QYE76_065038</name>
</gene>
<dbReference type="CDD" id="cd01960">
    <property type="entry name" value="nsLTP1"/>
    <property type="match status" value="1"/>
</dbReference>
<evidence type="ECO:0000256" key="2">
    <source>
        <dbReference type="SAM" id="SignalP"/>
    </source>
</evidence>
<dbReference type="InterPro" id="IPR016140">
    <property type="entry name" value="Bifunc_inhib/LTP/seed_store"/>
</dbReference>
<keyword evidence="1" id="KW-0813">Transport</keyword>
<dbReference type="SMART" id="SM00499">
    <property type="entry name" value="AAI"/>
    <property type="match status" value="1"/>
</dbReference>
<comment type="function">
    <text evidence="1">Plant non-specific lipid-transfer proteins transfer phospholipids as well as galactolipids across membranes. May play a role in wax or cutin deposition in the cell walls of expanding epidermal cells and certain secretory tissues.</text>
</comment>
<keyword evidence="5" id="KW-1185">Reference proteome</keyword>
<dbReference type="GO" id="GO:0006869">
    <property type="term" value="P:lipid transport"/>
    <property type="evidence" value="ECO:0007669"/>
    <property type="project" value="InterPro"/>
</dbReference>
<dbReference type="InterPro" id="IPR000528">
    <property type="entry name" value="Plant_nsLTP"/>
</dbReference>
<keyword evidence="2" id="KW-0732">Signal</keyword>
<dbReference type="InterPro" id="IPR036312">
    <property type="entry name" value="Bifun_inhib/LTP/seed_sf"/>
</dbReference>
<dbReference type="PRINTS" id="PR00382">
    <property type="entry name" value="LIPIDTRNSFER"/>
</dbReference>
<dbReference type="GO" id="GO:0008289">
    <property type="term" value="F:lipid binding"/>
    <property type="evidence" value="ECO:0007669"/>
    <property type="project" value="UniProtKB-KW"/>
</dbReference>
<protein>
    <recommendedName>
        <fullName evidence="1">Non-specific lipid-transfer protein</fullName>
    </recommendedName>
</protein>
<evidence type="ECO:0000313" key="4">
    <source>
        <dbReference type="EMBL" id="KAK1647233.1"/>
    </source>
</evidence>
<feature type="chain" id="PRO_5041978658" description="Non-specific lipid-transfer protein" evidence="2">
    <location>
        <begin position="30"/>
        <end position="123"/>
    </location>
</feature>
<feature type="domain" description="Bifunctional inhibitor/plant lipid transfer protein/seed storage helical" evidence="3">
    <location>
        <begin position="33"/>
        <end position="119"/>
    </location>
</feature>
<dbReference type="AlphaFoldDB" id="A0AAD8S9H0"/>
<accession>A0AAD8S9H0</accession>
<keyword evidence="1" id="KW-0446">Lipid-binding</keyword>
<dbReference type="PANTHER" id="PTHR33076">
    <property type="entry name" value="NON-SPECIFIC LIPID-TRANSFER PROTEIN 2-RELATED"/>
    <property type="match status" value="1"/>
</dbReference>
<dbReference type="Gene3D" id="1.10.110.10">
    <property type="entry name" value="Plant lipid-transfer and hydrophobic proteins"/>
    <property type="match status" value="1"/>
</dbReference>
<comment type="similarity">
    <text evidence="1">Belongs to the plant LTP family.</text>
</comment>
<reference evidence="4" key="1">
    <citation type="submission" date="2023-07" db="EMBL/GenBank/DDBJ databases">
        <title>A chromosome-level genome assembly of Lolium multiflorum.</title>
        <authorList>
            <person name="Chen Y."/>
            <person name="Copetti D."/>
            <person name="Kolliker R."/>
            <person name="Studer B."/>
        </authorList>
    </citation>
    <scope>NUCLEOTIDE SEQUENCE</scope>
    <source>
        <strain evidence="4">02402/16</strain>
        <tissue evidence="4">Leaf</tissue>
    </source>
</reference>
<dbReference type="SUPFAM" id="SSF47699">
    <property type="entry name" value="Bifunctional inhibitor/lipid-transfer protein/seed storage 2S albumin"/>
    <property type="match status" value="1"/>
</dbReference>
<evidence type="ECO:0000313" key="5">
    <source>
        <dbReference type="Proteomes" id="UP001231189"/>
    </source>
</evidence>
<organism evidence="4 5">
    <name type="scientific">Lolium multiflorum</name>
    <name type="common">Italian ryegrass</name>
    <name type="synonym">Lolium perenne subsp. multiflorum</name>
    <dbReference type="NCBI Taxonomy" id="4521"/>
    <lineage>
        <taxon>Eukaryota</taxon>
        <taxon>Viridiplantae</taxon>
        <taxon>Streptophyta</taxon>
        <taxon>Embryophyta</taxon>
        <taxon>Tracheophyta</taxon>
        <taxon>Spermatophyta</taxon>
        <taxon>Magnoliopsida</taxon>
        <taxon>Liliopsida</taxon>
        <taxon>Poales</taxon>
        <taxon>Poaceae</taxon>
        <taxon>BOP clade</taxon>
        <taxon>Pooideae</taxon>
        <taxon>Poodae</taxon>
        <taxon>Poeae</taxon>
        <taxon>Poeae Chloroplast Group 2 (Poeae type)</taxon>
        <taxon>Loliodinae</taxon>
        <taxon>Loliinae</taxon>
        <taxon>Lolium</taxon>
    </lineage>
</organism>
<dbReference type="PROSITE" id="PS00597">
    <property type="entry name" value="PLANT_LTP"/>
    <property type="match status" value="1"/>
</dbReference>
<proteinExistence type="inferred from homology"/>
<dbReference type="EMBL" id="JAUUTY010000004">
    <property type="protein sequence ID" value="KAK1647233.1"/>
    <property type="molecule type" value="Genomic_DNA"/>
</dbReference>
<evidence type="ECO:0000256" key="1">
    <source>
        <dbReference type="RuleBase" id="RU000628"/>
    </source>
</evidence>
<dbReference type="Pfam" id="PF00234">
    <property type="entry name" value="Tryp_alpha_amyl"/>
    <property type="match status" value="1"/>
</dbReference>
<dbReference type="Proteomes" id="UP001231189">
    <property type="component" value="Unassembled WGS sequence"/>
</dbReference>